<sequence length="111" mass="12741">MLNPSHDSSPRHWETILESIDQEITQMAILCRIRLFDPGVIARIIERNDVVCGHKNPRAFEKLRALLIMHFTAHQRAEHELDEAQVNAIDAHIRAHLDARLGGHLLEQLKS</sequence>
<keyword evidence="2" id="KW-1185">Reference proteome</keyword>
<evidence type="ECO:0000313" key="2">
    <source>
        <dbReference type="Proteomes" id="UP000509579"/>
    </source>
</evidence>
<dbReference type="KEGG" id="aant:HUK68_21365"/>
<protein>
    <submittedName>
        <fullName evidence="1">Uncharacterized protein</fullName>
    </submittedName>
</protein>
<gene>
    <name evidence="1" type="ORF">HUK68_21365</name>
</gene>
<accession>A0A6N1X7Y8</accession>
<proteinExistence type="predicted"/>
<dbReference type="AlphaFoldDB" id="A0A6N1X7Y8"/>
<dbReference type="RefSeq" id="WP_175506255.1">
    <property type="nucleotide sequence ID" value="NZ_CP054841.1"/>
</dbReference>
<organism evidence="1 2">
    <name type="scientific">Comamonas antarctica</name>
    <dbReference type="NCBI Taxonomy" id="2743470"/>
    <lineage>
        <taxon>Bacteria</taxon>
        <taxon>Pseudomonadati</taxon>
        <taxon>Pseudomonadota</taxon>
        <taxon>Betaproteobacteria</taxon>
        <taxon>Burkholderiales</taxon>
        <taxon>Comamonadaceae</taxon>
        <taxon>Comamonas</taxon>
    </lineage>
</organism>
<dbReference type="EMBL" id="CP054841">
    <property type="protein sequence ID" value="QKV55467.1"/>
    <property type="molecule type" value="Genomic_DNA"/>
</dbReference>
<evidence type="ECO:0000313" key="1">
    <source>
        <dbReference type="EMBL" id="QKV55467.1"/>
    </source>
</evidence>
<reference evidence="1 2" key="1">
    <citation type="submission" date="2020-06" db="EMBL/GenBank/DDBJ databases">
        <title>Acidovorax antarctica sp. nov., isolated from Corinth ice sheet soil, Antarctic Fields Peninsula.</title>
        <authorList>
            <person name="Xu Q."/>
            <person name="Peng F."/>
        </authorList>
    </citation>
    <scope>NUCLEOTIDE SEQUENCE [LARGE SCALE GENOMIC DNA]</scope>
    <source>
        <strain evidence="1 2">16-35-5</strain>
        <plasmid evidence="1 2">unnamed1</plasmid>
    </source>
</reference>
<geneLocation type="plasmid" evidence="1 2">
    <name>unnamed1</name>
</geneLocation>
<dbReference type="Proteomes" id="UP000509579">
    <property type="component" value="Plasmid unnamed1"/>
</dbReference>
<keyword evidence="1" id="KW-0614">Plasmid</keyword>
<name>A0A6N1X7Y8_9BURK</name>